<dbReference type="Gene3D" id="1.25.40.10">
    <property type="entry name" value="Tetratricopeptide repeat domain"/>
    <property type="match status" value="1"/>
</dbReference>
<evidence type="ECO:0000313" key="4">
    <source>
        <dbReference type="Proteomes" id="UP001214043"/>
    </source>
</evidence>
<evidence type="ECO:0000313" key="3">
    <source>
        <dbReference type="EMBL" id="WDI30815.1"/>
    </source>
</evidence>
<keyword evidence="1" id="KW-0175">Coiled coil</keyword>
<dbReference type="KEGG" id="hfl:PUV54_12710"/>
<protein>
    <recommendedName>
        <fullName evidence="5">Tetratricopeptide repeat protein</fullName>
    </recommendedName>
</protein>
<feature type="transmembrane region" description="Helical" evidence="2">
    <location>
        <begin position="98"/>
        <end position="120"/>
    </location>
</feature>
<dbReference type="EMBL" id="CP118166">
    <property type="protein sequence ID" value="WDI30815.1"/>
    <property type="molecule type" value="Genomic_DNA"/>
</dbReference>
<gene>
    <name evidence="3" type="ORF">PUV54_12710</name>
</gene>
<reference evidence="3" key="1">
    <citation type="submission" date="2023-02" db="EMBL/GenBank/DDBJ databases">
        <title>Genome sequence of Hyphococcus flavus.</title>
        <authorList>
            <person name="Rong J.-C."/>
            <person name="Zhao Q."/>
            <person name="Yi M."/>
            <person name="Wu J.-Y."/>
        </authorList>
    </citation>
    <scope>NUCLEOTIDE SEQUENCE</scope>
    <source>
        <strain evidence="3">MCCC 1K03223</strain>
    </source>
</reference>
<keyword evidence="2" id="KW-0812">Transmembrane</keyword>
<keyword evidence="2" id="KW-0472">Membrane</keyword>
<keyword evidence="2" id="KW-1133">Transmembrane helix</keyword>
<name>A0AAE9ZC99_9PROT</name>
<keyword evidence="4" id="KW-1185">Reference proteome</keyword>
<evidence type="ECO:0008006" key="5">
    <source>
        <dbReference type="Google" id="ProtNLM"/>
    </source>
</evidence>
<proteinExistence type="predicted"/>
<organism evidence="3 4">
    <name type="scientific">Hyphococcus flavus</name>
    <dbReference type="NCBI Taxonomy" id="1866326"/>
    <lineage>
        <taxon>Bacteria</taxon>
        <taxon>Pseudomonadati</taxon>
        <taxon>Pseudomonadota</taxon>
        <taxon>Alphaproteobacteria</taxon>
        <taxon>Parvularculales</taxon>
        <taxon>Parvularculaceae</taxon>
        <taxon>Hyphococcus</taxon>
    </lineage>
</organism>
<evidence type="ECO:0000256" key="1">
    <source>
        <dbReference type="SAM" id="Coils"/>
    </source>
</evidence>
<dbReference type="Proteomes" id="UP001214043">
    <property type="component" value="Chromosome"/>
</dbReference>
<sequence>MATSNSPTLNQGVRRQHSMLARGSVIAKYALRRFLGRAGYKRVATRNWTASGAAVGALGLTADLMEVFGSVVEIGLAIAAMAAAVFGFIILKRFRFCASFAAPFIFAAMTTLFLGGVVVAKGLVSAPEDQGLVATIFSRLDQIDETTRRIEMTVNKTAEDVQSTKESIKSLEAQIDQVLRERLPANADINPATREAFEAALRDLVTSSNARKQDAVTSLLSGDADEAARRLEAIAEDQTRSAAATASEAAKTWIEIAALKYISEPEGAMDALTRAVALEPANKKAKVMLAGLAYQFGDLQQAFDLTLELVGGEGEIPVWERRDGQLGIRLAKPPTDIDDPEERRRIVRQIEREEEFVVASALVLHAQLYFQSNDTDTAVKLLDRAERFTRHDRFPALARAIELSKLGYQQRTQSELESAFENWRAITEGTSATGSERAGAFAQMAIISGRRGEEDEARRYFLEARAYYREMDDALGEAALNRAVGAGIYSGGDRELGCGYLRDAKEQYLASGGDKWADQLNVVIALGCNAGSP</sequence>
<evidence type="ECO:0000256" key="2">
    <source>
        <dbReference type="SAM" id="Phobius"/>
    </source>
</evidence>
<dbReference type="InterPro" id="IPR011990">
    <property type="entry name" value="TPR-like_helical_dom_sf"/>
</dbReference>
<feature type="transmembrane region" description="Helical" evidence="2">
    <location>
        <begin position="67"/>
        <end position="91"/>
    </location>
</feature>
<dbReference type="SUPFAM" id="SSF48452">
    <property type="entry name" value="TPR-like"/>
    <property type="match status" value="1"/>
</dbReference>
<feature type="coiled-coil region" evidence="1">
    <location>
        <begin position="154"/>
        <end position="181"/>
    </location>
</feature>
<accession>A0AAE9ZC99</accession>
<dbReference type="RefSeq" id="WP_274492637.1">
    <property type="nucleotide sequence ID" value="NZ_CP118166.1"/>
</dbReference>
<dbReference type="AlphaFoldDB" id="A0AAE9ZC99"/>